<dbReference type="PANTHER" id="PTHR37984">
    <property type="entry name" value="PROTEIN CBG26694"/>
    <property type="match status" value="1"/>
</dbReference>
<dbReference type="Pfam" id="PF03732">
    <property type="entry name" value="Retrotrans_gag"/>
    <property type="match status" value="1"/>
</dbReference>
<keyword evidence="4" id="KW-0255">Endonuclease</keyword>
<evidence type="ECO:0000256" key="1">
    <source>
        <dbReference type="ARBA" id="ARBA00022679"/>
    </source>
</evidence>
<keyword evidence="3" id="KW-0540">Nuclease</keyword>
<dbReference type="GO" id="GO:0003676">
    <property type="term" value="F:nucleic acid binding"/>
    <property type="evidence" value="ECO:0007669"/>
    <property type="project" value="InterPro"/>
</dbReference>
<dbReference type="PROSITE" id="PS50879">
    <property type="entry name" value="RNASE_H_1"/>
    <property type="match status" value="1"/>
</dbReference>
<evidence type="ECO:0000256" key="2">
    <source>
        <dbReference type="ARBA" id="ARBA00022695"/>
    </source>
</evidence>
<dbReference type="InterPro" id="IPR050951">
    <property type="entry name" value="Retrovirus_Pol_polyprotein"/>
</dbReference>
<dbReference type="Gene3D" id="3.30.420.10">
    <property type="entry name" value="Ribonuclease H-like superfamily/Ribonuclease H"/>
    <property type="match status" value="2"/>
</dbReference>
<dbReference type="Gene3D" id="2.40.70.10">
    <property type="entry name" value="Acid Proteases"/>
    <property type="match status" value="1"/>
</dbReference>
<feature type="region of interest" description="Disordered" evidence="6">
    <location>
        <begin position="1036"/>
        <end position="1055"/>
    </location>
</feature>
<feature type="domain" description="Integrase catalytic" evidence="8">
    <location>
        <begin position="1432"/>
        <end position="1593"/>
    </location>
</feature>
<organism evidence="9">
    <name type="scientific">Fagus sylvatica</name>
    <name type="common">Beechnut</name>
    <dbReference type="NCBI Taxonomy" id="28930"/>
    <lineage>
        <taxon>Eukaryota</taxon>
        <taxon>Viridiplantae</taxon>
        <taxon>Streptophyta</taxon>
        <taxon>Embryophyta</taxon>
        <taxon>Tracheophyta</taxon>
        <taxon>Spermatophyta</taxon>
        <taxon>Magnoliopsida</taxon>
        <taxon>eudicotyledons</taxon>
        <taxon>Gunneridae</taxon>
        <taxon>Pentapetalae</taxon>
        <taxon>rosids</taxon>
        <taxon>fabids</taxon>
        <taxon>Fagales</taxon>
        <taxon>Fagaceae</taxon>
        <taxon>Fagus</taxon>
    </lineage>
</organism>
<evidence type="ECO:0000256" key="6">
    <source>
        <dbReference type="SAM" id="MobiDB-lite"/>
    </source>
</evidence>
<dbReference type="Gene3D" id="3.30.70.270">
    <property type="match status" value="2"/>
</dbReference>
<dbReference type="InterPro" id="IPR043502">
    <property type="entry name" value="DNA/RNA_pol_sf"/>
</dbReference>
<keyword evidence="1" id="KW-0808">Transferase</keyword>
<feature type="compositionally biased region" description="Basic residues" evidence="6">
    <location>
        <begin position="1"/>
        <end position="10"/>
    </location>
</feature>
<dbReference type="GO" id="GO:0016779">
    <property type="term" value="F:nucleotidyltransferase activity"/>
    <property type="evidence" value="ECO:0007669"/>
    <property type="project" value="UniProtKB-KW"/>
</dbReference>
<dbReference type="EMBL" id="OIVN01000530">
    <property type="protein sequence ID" value="SPC81679.1"/>
    <property type="molecule type" value="Genomic_DNA"/>
</dbReference>
<dbReference type="Gene3D" id="3.10.10.10">
    <property type="entry name" value="HIV Type 1 Reverse Transcriptase, subunit A, domain 1"/>
    <property type="match status" value="1"/>
</dbReference>
<keyword evidence="5" id="KW-0233">DNA recombination</keyword>
<dbReference type="GO" id="GO:0006310">
    <property type="term" value="P:DNA recombination"/>
    <property type="evidence" value="ECO:0007669"/>
    <property type="project" value="UniProtKB-KW"/>
</dbReference>
<dbReference type="GO" id="GO:0015074">
    <property type="term" value="P:DNA integration"/>
    <property type="evidence" value="ECO:0007669"/>
    <property type="project" value="InterPro"/>
</dbReference>
<dbReference type="SUPFAM" id="SSF53098">
    <property type="entry name" value="Ribonuclease H-like"/>
    <property type="match status" value="2"/>
</dbReference>
<evidence type="ECO:0000259" key="7">
    <source>
        <dbReference type="PROSITE" id="PS50879"/>
    </source>
</evidence>
<dbReference type="SUPFAM" id="SSF50630">
    <property type="entry name" value="Acid proteases"/>
    <property type="match status" value="1"/>
</dbReference>
<dbReference type="InterPro" id="IPR005162">
    <property type="entry name" value="Retrotrans_gag_dom"/>
</dbReference>
<protein>
    <submittedName>
        <fullName evidence="9">Uncharacterized protein</fullName>
    </submittedName>
</protein>
<feature type="domain" description="RNase H type-1" evidence="7">
    <location>
        <begin position="1096"/>
        <end position="1225"/>
    </location>
</feature>
<dbReference type="InterPro" id="IPR002156">
    <property type="entry name" value="RNaseH_domain"/>
</dbReference>
<reference evidence="9" key="1">
    <citation type="submission" date="2018-02" db="EMBL/GenBank/DDBJ databases">
        <authorList>
            <person name="Cohen D.B."/>
            <person name="Kent A.D."/>
        </authorList>
    </citation>
    <scope>NUCLEOTIDE SEQUENCE</scope>
</reference>
<feature type="compositionally biased region" description="Basic and acidic residues" evidence="6">
    <location>
        <begin position="63"/>
        <end position="87"/>
    </location>
</feature>
<feature type="compositionally biased region" description="Polar residues" evidence="6">
    <location>
        <begin position="1036"/>
        <end position="1046"/>
    </location>
</feature>
<dbReference type="SUPFAM" id="SSF56672">
    <property type="entry name" value="DNA/RNA polymerases"/>
    <property type="match status" value="1"/>
</dbReference>
<evidence type="ECO:0000313" key="9">
    <source>
        <dbReference type="EMBL" id="SPC81679.1"/>
    </source>
</evidence>
<evidence type="ECO:0000256" key="5">
    <source>
        <dbReference type="ARBA" id="ARBA00023172"/>
    </source>
</evidence>
<feature type="region of interest" description="Disordered" evidence="6">
    <location>
        <begin position="1"/>
        <end position="39"/>
    </location>
</feature>
<feature type="region of interest" description="Disordered" evidence="6">
    <location>
        <begin position="54"/>
        <end position="96"/>
    </location>
</feature>
<gene>
    <name evidence="9" type="ORF">FSB_LOCUS9561</name>
</gene>
<dbReference type="InterPro" id="IPR001584">
    <property type="entry name" value="Integrase_cat-core"/>
</dbReference>
<proteinExistence type="predicted"/>
<dbReference type="PROSITE" id="PS50994">
    <property type="entry name" value="INTEGRASE"/>
    <property type="match status" value="1"/>
</dbReference>
<dbReference type="Pfam" id="PF13456">
    <property type="entry name" value="RVT_3"/>
    <property type="match status" value="1"/>
</dbReference>
<dbReference type="PANTHER" id="PTHR37984:SF5">
    <property type="entry name" value="PROTEIN NYNRIN-LIKE"/>
    <property type="match status" value="1"/>
</dbReference>
<sequence>MPPRGRRRAARTVESQAQSQNNEQEQHQPEQSIPNAEARQTNLLLELIQGLQQTQGELAEAVRQLKEKSSEAKNDHQNDENQHENPHQEPSSHNNKEEPFITLSEVAELLQQEREKILKEPRQFVKKPPYPAELLKQPYPDKYVTPTFSRFDGRKGSALVHVSKFLDSMGPYAGNGDLCLREFSKSLDDRAYTWYTTLSPGSVRSWDDMVEMFCGKYFQAEEKVTLVNLHGTKQGNGEDLLKYIHRFHDMALDCYANYEESELIGICINNMTPEFRAHLENLDISRWRNPTPGGARRSTTEEEKKSSKYCHYHRSIKHSITDCWTLRKRFHERIQDGTLELPQTQQRVHVDPFLKHKGKATVSVIIHGSTNDMDVSESAATNPAMPPAAIRALQRNPRFRSLFDQLGLNPEARTAATEAIMSIAAESGTHCFTAEAHASRAFLETTNAITFTDEDMDVPYPDHRRPLYLAATINEVQVRRALVDTGSCINLVPLSTLQAAGISQKKIQGAPMEVRGFGGAAEYTKGHIQLVLKVGPIIALTRFHVIDSVVPYHVLLGRPWLHKHQLISSTYHQCVKGRLNGKPIRIAANPTPFDQSESHLVEAALYDEITPAGEASLSKPVGTPLPRWEDIRDDPEVDLRELLERKKKRKEEASTSKNQPQCIPEFLPKEELEVIDLSSDPNIQRPVSISTSLSASERTQLVALLKEYQDIFAWQYNEMPGIDPALVAHSLNVEPGAKPIHPRWLSNIVPVKKKNGQIRCCVDFEIFNKACPKDEFPLPNMDLLIDSAAGHAMFSFMDGFSGYNQILMSPKDAEKTAFRTPIGNFYYTVMPFGLKNAGATYQRTMTAMFHDMMHREIEDYVDDIVVKSKKREDHLTVLRRVFERCRLYKLRMNPLKCAFGVAAGKFLGFLVHQRGIDVDPTRASAIASMKPPTTHKELKSFLGKLSYIRRFIPGLAAVTSSFAPLLKKGVPFRWSLECQQAFERVQDIMAKLPTVCAPIFGKPLRLYLASNDQAIGALIAQEDNEGVRTTRLLSSPTLFPSSQSPANDEISSHQKSAATSCADRQTCTVAAAGEDSSSISDEVPGEVNEVLMADVTDATWTLRFDGSSTAASSGAGIVLFRNDGEAIPKSFKLDFPCSNNVAEYEAYLTGLAVAWEMGIKHLKVVGDSNLIVCQARGEFSLKEPSLAPYRALAQKLEEKFVTFEIEHAQRNENRYADALATLGSQMAFEGEKIDITINKKVRPITELLKKEFEELSLDEEDWRMPLKAKLVSPVAAADFKEIKDYTLISGELYRRLPGGILARCIQHPRSKKEEAADLQSQCSNCQLQHDNEEVYTTFTSADWRVPFLEYFLGGILPQAHKEAYRLKRLASRYFVEGGTLFRKGYHGEPLRCLSASESQMVMKEAHADFVKTCHTCQVQADLIHTHPTNLQNMTTPWPFHTWGLDLIGPIGPASGGHIWILVATEYFTKWVEAISLRKATGAAVANFIREHIITRFGIPYKLISDNGTPFVNKDVRELLEHYQVKHRRSTPYYPQGNGQAEATNRMLLRILSKMVFDYGSNWNSHLADVLWAYRSSPKTATGFTPFSLVYGTDTISPTEMADLEGLDESRELARLKSQRNYQRMANAYSKTLQVRIFAEGQLVLKAADFVRRGLPSPSKFSPNWEGPYLIREAHGSGYYKLSKSDGTTLADPINGKWLKHYYS</sequence>
<keyword evidence="4" id="KW-0378">Hydrolase</keyword>
<dbReference type="InterPro" id="IPR036397">
    <property type="entry name" value="RNaseH_sf"/>
</dbReference>
<dbReference type="InterPro" id="IPR043128">
    <property type="entry name" value="Rev_trsase/Diguanyl_cyclase"/>
</dbReference>
<dbReference type="GO" id="GO:0004523">
    <property type="term" value="F:RNA-DNA hybrid ribonuclease activity"/>
    <property type="evidence" value="ECO:0007669"/>
    <property type="project" value="InterPro"/>
</dbReference>
<keyword evidence="2" id="KW-0548">Nucleotidyltransferase</keyword>
<accession>A0A2N9F4A1</accession>
<dbReference type="Pfam" id="PF00665">
    <property type="entry name" value="rve"/>
    <property type="match status" value="1"/>
</dbReference>
<dbReference type="Pfam" id="PF00078">
    <property type="entry name" value="RVT_1"/>
    <property type="match status" value="1"/>
</dbReference>
<evidence type="ECO:0000256" key="3">
    <source>
        <dbReference type="ARBA" id="ARBA00022722"/>
    </source>
</evidence>
<dbReference type="InterPro" id="IPR012337">
    <property type="entry name" value="RNaseH-like_sf"/>
</dbReference>
<dbReference type="InterPro" id="IPR000477">
    <property type="entry name" value="RT_dom"/>
</dbReference>
<dbReference type="CDD" id="cd00303">
    <property type="entry name" value="retropepsin_like"/>
    <property type="match status" value="1"/>
</dbReference>
<feature type="compositionally biased region" description="Low complexity" evidence="6">
    <location>
        <begin position="14"/>
        <end position="23"/>
    </location>
</feature>
<dbReference type="InterPro" id="IPR021109">
    <property type="entry name" value="Peptidase_aspartic_dom_sf"/>
</dbReference>
<name>A0A2N9F4A1_FAGSY</name>
<evidence type="ECO:0000259" key="8">
    <source>
        <dbReference type="PROSITE" id="PS50994"/>
    </source>
</evidence>
<dbReference type="CDD" id="cd09279">
    <property type="entry name" value="RNase_HI_like"/>
    <property type="match status" value="1"/>
</dbReference>
<evidence type="ECO:0000256" key="4">
    <source>
        <dbReference type="ARBA" id="ARBA00022759"/>
    </source>
</evidence>
<dbReference type="CDD" id="cd01647">
    <property type="entry name" value="RT_LTR"/>
    <property type="match status" value="1"/>
</dbReference>